<comment type="caution">
    <text evidence="1">The sequence shown here is derived from an EMBL/GenBank/DDBJ whole genome shotgun (WGS) entry which is preliminary data.</text>
</comment>
<gene>
    <name evidence="1" type="ORF">NS226_19515</name>
</gene>
<name>A0A175R3E2_9HYPH</name>
<evidence type="ECO:0000313" key="1">
    <source>
        <dbReference type="EMBL" id="KTQ85500.1"/>
    </source>
</evidence>
<dbReference type="EMBL" id="LDPZ01000057">
    <property type="protein sequence ID" value="KTQ85500.1"/>
    <property type="molecule type" value="Genomic_DNA"/>
</dbReference>
<proteinExistence type="predicted"/>
<sequence>MQRVDLQLLLDLRPTLFSRDDAIADRWPRAVPEALTGVLVHGAQDVLGVLFRLILVEQGHDLAHHDVHRIVAHLLRDRDKLDAVLRQLADVELQFEVIAEKAAERVDHDDIERRGLRRAGFNHPLKLGAAIVGGGRPGLHEGFDELIAARGAIGFALLALIGDRHVMLGLPRGRDAEIEGSALRHVRVLNVHAWPPLASL</sequence>
<evidence type="ECO:0000313" key="2">
    <source>
        <dbReference type="Proteomes" id="UP000078272"/>
    </source>
</evidence>
<dbReference type="Proteomes" id="UP000078272">
    <property type="component" value="Unassembled WGS sequence"/>
</dbReference>
<organism evidence="1 2">
    <name type="scientific">Aureimonas ureilytica</name>
    <dbReference type="NCBI Taxonomy" id="401562"/>
    <lineage>
        <taxon>Bacteria</taxon>
        <taxon>Pseudomonadati</taxon>
        <taxon>Pseudomonadota</taxon>
        <taxon>Alphaproteobacteria</taxon>
        <taxon>Hyphomicrobiales</taxon>
        <taxon>Aurantimonadaceae</taxon>
        <taxon>Aureimonas</taxon>
    </lineage>
</organism>
<dbReference type="PATRIC" id="fig|401562.3.peg.4020"/>
<accession>A0A175R3E2</accession>
<dbReference type="AlphaFoldDB" id="A0A175R3E2"/>
<protein>
    <submittedName>
        <fullName evidence="1">Uncharacterized protein</fullName>
    </submittedName>
</protein>
<reference evidence="1 2" key="1">
    <citation type="journal article" date="2016" name="Front. Microbiol.">
        <title>Genomic Resource of Rice Seed Associated Bacteria.</title>
        <authorList>
            <person name="Midha S."/>
            <person name="Bansal K."/>
            <person name="Sharma S."/>
            <person name="Kumar N."/>
            <person name="Patil P.P."/>
            <person name="Chaudhry V."/>
            <person name="Patil P.B."/>
        </authorList>
    </citation>
    <scope>NUCLEOTIDE SEQUENCE [LARGE SCALE GENOMIC DNA]</scope>
    <source>
        <strain evidence="1 2">NS226</strain>
    </source>
</reference>